<evidence type="ECO:0000313" key="3">
    <source>
        <dbReference type="EMBL" id="EAU86257.2"/>
    </source>
</evidence>
<dbReference type="EMBL" id="AACS02000008">
    <property type="protein sequence ID" value="EAU86257.2"/>
    <property type="molecule type" value="Genomic_DNA"/>
</dbReference>
<dbReference type="PANTHER" id="PTHR16967:SF1">
    <property type="entry name" value="LEYDIG CELL TUMOR 10 KDA PROTEIN HOMOLOG"/>
    <property type="match status" value="1"/>
</dbReference>
<keyword evidence="4" id="KW-1185">Reference proteome</keyword>
<evidence type="ECO:0000256" key="1">
    <source>
        <dbReference type="ARBA" id="ARBA00006802"/>
    </source>
</evidence>
<dbReference type="eggNOG" id="ENOG502SEA1">
    <property type="taxonomic scope" value="Eukaryota"/>
</dbReference>
<dbReference type="STRING" id="240176.A8NQU7"/>
<dbReference type="OrthoDB" id="5239630at2759"/>
<dbReference type="InParanoid" id="A8NQU7"/>
<dbReference type="OMA" id="IMKNVAM"/>
<dbReference type="RefSeq" id="XP_001835686.2">
    <property type="nucleotide sequence ID" value="XM_001835634.2"/>
</dbReference>
<feature type="region of interest" description="Disordered" evidence="2">
    <location>
        <begin position="1"/>
        <end position="36"/>
    </location>
</feature>
<gene>
    <name evidence="3" type="ORF">CC1G_03468</name>
</gene>
<organism evidence="3 4">
    <name type="scientific">Coprinopsis cinerea (strain Okayama-7 / 130 / ATCC MYA-4618 / FGSC 9003)</name>
    <name type="common">Inky cap fungus</name>
    <name type="synonym">Hormographiella aspergillata</name>
    <dbReference type="NCBI Taxonomy" id="240176"/>
    <lineage>
        <taxon>Eukaryota</taxon>
        <taxon>Fungi</taxon>
        <taxon>Dikarya</taxon>
        <taxon>Basidiomycota</taxon>
        <taxon>Agaricomycotina</taxon>
        <taxon>Agaricomycetes</taxon>
        <taxon>Agaricomycetidae</taxon>
        <taxon>Agaricales</taxon>
        <taxon>Agaricineae</taxon>
        <taxon>Psathyrellaceae</taxon>
        <taxon>Coprinopsis</taxon>
    </lineage>
</organism>
<dbReference type="InterPro" id="IPR019034">
    <property type="entry name" value="UPF0390"/>
</dbReference>
<comment type="similarity">
    <text evidence="1">Belongs to the UPF0390 family.</text>
</comment>
<dbReference type="Pfam" id="PF09495">
    <property type="entry name" value="DUF2462"/>
    <property type="match status" value="1"/>
</dbReference>
<feature type="compositionally biased region" description="Basic residues" evidence="2">
    <location>
        <begin position="18"/>
        <end position="33"/>
    </location>
</feature>
<evidence type="ECO:0000256" key="2">
    <source>
        <dbReference type="SAM" id="MobiDB-lite"/>
    </source>
</evidence>
<accession>A8NQU7</accession>
<dbReference type="VEuPathDB" id="FungiDB:CC1G_03468"/>
<dbReference type="PANTHER" id="PTHR16967">
    <property type="entry name" value="LEYDIG CELL TUMOR 10 KDA PROTEIN HOMOLOG"/>
    <property type="match status" value="1"/>
</dbReference>
<dbReference type="HOGENOM" id="CLU_1948727_0_0_1"/>
<evidence type="ECO:0000313" key="4">
    <source>
        <dbReference type="Proteomes" id="UP000001861"/>
    </source>
</evidence>
<dbReference type="AlphaFoldDB" id="A8NQU7"/>
<sequence>MAQGKTKGLQVKTPSGRKAQKAANPKKGRKVIPPKKAPLIKQAQMQKALSAKINRSVEGQMVAAASSGKLTIMKSLIERQGAILFKRREEFQTEGREMNCCIQSPPAYVLSVAEAWAHVSSTPKSLSHP</sequence>
<protein>
    <submittedName>
        <fullName evidence="3">Uncharacterized protein</fullName>
    </submittedName>
</protein>
<dbReference type="KEGG" id="cci:CC1G_03468"/>
<dbReference type="GeneID" id="6012221"/>
<name>A8NQU7_COPC7</name>
<comment type="caution">
    <text evidence="3">The sequence shown here is derived from an EMBL/GenBank/DDBJ whole genome shotgun (WGS) entry which is preliminary data.</text>
</comment>
<dbReference type="Proteomes" id="UP000001861">
    <property type="component" value="Unassembled WGS sequence"/>
</dbReference>
<proteinExistence type="inferred from homology"/>
<reference evidence="3 4" key="1">
    <citation type="journal article" date="2010" name="Proc. Natl. Acad. Sci. U.S.A.">
        <title>Insights into evolution of multicellular fungi from the assembled chromosomes of the mushroom Coprinopsis cinerea (Coprinus cinereus).</title>
        <authorList>
            <person name="Stajich J.E."/>
            <person name="Wilke S.K."/>
            <person name="Ahren D."/>
            <person name="Au C.H."/>
            <person name="Birren B.W."/>
            <person name="Borodovsky M."/>
            <person name="Burns C."/>
            <person name="Canback B."/>
            <person name="Casselton L.A."/>
            <person name="Cheng C.K."/>
            <person name="Deng J."/>
            <person name="Dietrich F.S."/>
            <person name="Fargo D.C."/>
            <person name="Farman M.L."/>
            <person name="Gathman A.C."/>
            <person name="Goldberg J."/>
            <person name="Guigo R."/>
            <person name="Hoegger P.J."/>
            <person name="Hooker J.B."/>
            <person name="Huggins A."/>
            <person name="James T.Y."/>
            <person name="Kamada T."/>
            <person name="Kilaru S."/>
            <person name="Kodira C."/>
            <person name="Kues U."/>
            <person name="Kupfer D."/>
            <person name="Kwan H.S."/>
            <person name="Lomsadze A."/>
            <person name="Li W."/>
            <person name="Lilly W.W."/>
            <person name="Ma L.J."/>
            <person name="Mackey A.J."/>
            <person name="Manning G."/>
            <person name="Martin F."/>
            <person name="Muraguchi H."/>
            <person name="Natvig D.O."/>
            <person name="Palmerini H."/>
            <person name="Ramesh M.A."/>
            <person name="Rehmeyer C.J."/>
            <person name="Roe B.A."/>
            <person name="Shenoy N."/>
            <person name="Stanke M."/>
            <person name="Ter-Hovhannisyan V."/>
            <person name="Tunlid A."/>
            <person name="Velagapudi R."/>
            <person name="Vision T.J."/>
            <person name="Zeng Q."/>
            <person name="Zolan M.E."/>
            <person name="Pukkila P.J."/>
        </authorList>
    </citation>
    <scope>NUCLEOTIDE SEQUENCE [LARGE SCALE GENOMIC DNA]</scope>
    <source>
        <strain evidence="4">Okayama-7 / 130 / ATCC MYA-4618 / FGSC 9003</strain>
    </source>
</reference>